<sequence length="618" mass="65767">MIGRRARRAREAMGPAVLALLLVMSLATPFATGLAAAQSFEKTVSGSPEHVVLDLEQLSGEFTLEVETDDAPGLSGSKLLYRETHDASNRDDSIAFGNFGAYENVTLRVSGVSSEPDTGSGSDFNQFDWSGDNLFIHTGGDPGFSCDLDEQIGAIVGTMGQTTDCGYTFPSSETINTTDIDANETKQEIYQSAATAMDAADNDHAVISNRLQDSETVAIANHGQPAYQWSLDKGEGETAAKDNATGAILDYESRIEYNYLSGWNSHVSQMQYLSALAANETGVPSDYVYVGTGDKSDSNHINSTVVGYGTKSYQLQNGTSVDVQTITVESHWEYNGEPTYVDTVEIGPSSGTTESNPDGGSSYWANITGMDVAPPTDTQSTLEALRFENYSQNLAAIDSQTASAVSEMETVVNGTHSEIQAGEINASDIVTPASLLGTYGPGSEYSTYSAALLANIGIGSPEDFEDTGQMNITFEDNSTTRGIVMSRSNPPSGQWEVGTTYDPSTIEGSEFLVEMGENQQIREIGQNFTITNITTNDGEVRTNFTVAERNYRTHSADELIALNQNLSLLRATLEAREDNLNSGVGGGGLLGGGSQGVVILLVAGAVFVVVLSQNGGRR</sequence>
<gene>
    <name evidence="3" type="ORF">C475_00565</name>
</gene>
<accession>M0D8W7</accession>
<evidence type="ECO:0000256" key="1">
    <source>
        <dbReference type="SAM" id="Phobius"/>
    </source>
</evidence>
<comment type="caution">
    <text evidence="3">The sequence shown here is derived from an EMBL/GenBank/DDBJ whole genome shotgun (WGS) entry which is preliminary data.</text>
</comment>
<dbReference type="Proteomes" id="UP000011626">
    <property type="component" value="Unassembled WGS sequence"/>
</dbReference>
<proteinExistence type="predicted"/>
<organism evidence="3 4">
    <name type="scientific">Halosimplex carlsbadense 2-9-1</name>
    <dbReference type="NCBI Taxonomy" id="797114"/>
    <lineage>
        <taxon>Archaea</taxon>
        <taxon>Methanobacteriati</taxon>
        <taxon>Methanobacteriota</taxon>
        <taxon>Stenosarchaea group</taxon>
        <taxon>Halobacteria</taxon>
        <taxon>Halobacteriales</taxon>
        <taxon>Haloarculaceae</taxon>
        <taxon>Halosimplex</taxon>
    </lineage>
</organism>
<evidence type="ECO:0000313" key="3">
    <source>
        <dbReference type="EMBL" id="ELZ30589.1"/>
    </source>
</evidence>
<protein>
    <recommendedName>
        <fullName evidence="2">Envelope protein N-terminal domain-containing protein</fullName>
    </recommendedName>
</protein>
<dbReference type="AlphaFoldDB" id="M0D8W7"/>
<dbReference type="RefSeq" id="WP_006881767.1">
    <property type="nucleotide sequence ID" value="NZ_AOIU01000003.1"/>
</dbReference>
<dbReference type="InterPro" id="IPR058677">
    <property type="entry name" value="ORF4_N"/>
</dbReference>
<keyword evidence="1" id="KW-0812">Transmembrane</keyword>
<evidence type="ECO:0000259" key="2">
    <source>
        <dbReference type="Pfam" id="PF26255"/>
    </source>
</evidence>
<dbReference type="eggNOG" id="arCOG07782">
    <property type="taxonomic scope" value="Archaea"/>
</dbReference>
<keyword evidence="1" id="KW-1133">Transmembrane helix</keyword>
<evidence type="ECO:0000313" key="4">
    <source>
        <dbReference type="Proteomes" id="UP000011626"/>
    </source>
</evidence>
<dbReference type="STRING" id="797114.C475_00565"/>
<reference evidence="3 4" key="1">
    <citation type="journal article" date="2014" name="PLoS Genet.">
        <title>Phylogenetically driven sequencing of extremely halophilic archaea reveals strategies for static and dynamic osmo-response.</title>
        <authorList>
            <person name="Becker E.A."/>
            <person name="Seitzer P.M."/>
            <person name="Tritt A."/>
            <person name="Larsen D."/>
            <person name="Krusor M."/>
            <person name="Yao A.I."/>
            <person name="Wu D."/>
            <person name="Madern D."/>
            <person name="Eisen J.A."/>
            <person name="Darling A.E."/>
            <person name="Facciotti M.T."/>
        </authorList>
    </citation>
    <scope>NUCLEOTIDE SEQUENCE [LARGE SCALE GENOMIC DNA]</scope>
    <source>
        <strain evidence="3 4">2-9-1</strain>
    </source>
</reference>
<feature type="transmembrane region" description="Helical" evidence="1">
    <location>
        <begin position="589"/>
        <end position="611"/>
    </location>
</feature>
<dbReference type="OrthoDB" id="293768at2157"/>
<dbReference type="EMBL" id="AOIU01000003">
    <property type="protein sequence ID" value="ELZ30589.1"/>
    <property type="molecule type" value="Genomic_DNA"/>
</dbReference>
<name>M0D8W7_9EURY</name>
<feature type="domain" description="Envelope protein N-terminal" evidence="2">
    <location>
        <begin position="172"/>
        <end position="457"/>
    </location>
</feature>
<keyword evidence="4" id="KW-1185">Reference proteome</keyword>
<dbReference type="Pfam" id="PF26255">
    <property type="entry name" value="Viral_env_HRPV"/>
    <property type="match status" value="1"/>
</dbReference>
<keyword evidence="1" id="KW-0472">Membrane</keyword>